<dbReference type="GO" id="GO:0009245">
    <property type="term" value="P:lipid A biosynthetic process"/>
    <property type="evidence" value="ECO:0007669"/>
    <property type="project" value="UniProtKB-UniRule"/>
</dbReference>
<organism evidence="10 11">
    <name type="scientific">Fulvimarina manganoxydans</name>
    <dbReference type="NCBI Taxonomy" id="937218"/>
    <lineage>
        <taxon>Bacteria</taxon>
        <taxon>Pseudomonadati</taxon>
        <taxon>Pseudomonadota</taxon>
        <taxon>Alphaproteobacteria</taxon>
        <taxon>Hyphomicrobiales</taxon>
        <taxon>Aurantimonadaceae</taxon>
        <taxon>Fulvimarina</taxon>
    </lineage>
</organism>
<comment type="subcellular location">
    <subcellularLocation>
        <location evidence="1 9">Cytoplasm</location>
    </subcellularLocation>
</comment>
<protein>
    <recommendedName>
        <fullName evidence="9">3-hydroxyacyl-[acyl-carrier-protein] dehydratase FabZ</fullName>
        <ecNumber evidence="9">4.2.1.59</ecNumber>
    </recommendedName>
    <alternativeName>
        <fullName evidence="9">(3R)-hydroxymyristoyl-[acyl-carrier-protein] dehydratase</fullName>
        <shortName evidence="9">(3R)-hydroxymyristoyl-ACP dehydrase</shortName>
    </alternativeName>
    <alternativeName>
        <fullName evidence="9">Beta-hydroxyacyl-ACP dehydratase</fullName>
    </alternativeName>
</protein>
<gene>
    <name evidence="9" type="primary">fabZ</name>
    <name evidence="10" type="ORF">SAMN06297251_101426</name>
</gene>
<dbReference type="GO" id="GO:0006633">
    <property type="term" value="P:fatty acid biosynthetic process"/>
    <property type="evidence" value="ECO:0007669"/>
    <property type="project" value="UniProtKB-UniRule"/>
</dbReference>
<dbReference type="STRING" id="937218.SAMN06297251_101426"/>
<dbReference type="Pfam" id="PF07977">
    <property type="entry name" value="FabA"/>
    <property type="match status" value="1"/>
</dbReference>
<evidence type="ECO:0000256" key="5">
    <source>
        <dbReference type="ARBA" id="ARBA00022556"/>
    </source>
</evidence>
<dbReference type="OrthoDB" id="9772788at2"/>
<dbReference type="EMBL" id="FWXR01000001">
    <property type="protein sequence ID" value="SMC36799.1"/>
    <property type="molecule type" value="Genomic_DNA"/>
</dbReference>
<dbReference type="PANTHER" id="PTHR30272">
    <property type="entry name" value="3-HYDROXYACYL-[ACYL-CARRIER-PROTEIN] DEHYDRATASE"/>
    <property type="match status" value="1"/>
</dbReference>
<dbReference type="GO" id="GO:0019171">
    <property type="term" value="F:(3R)-hydroxyacyl-[acyl-carrier-protein] dehydratase activity"/>
    <property type="evidence" value="ECO:0007669"/>
    <property type="project" value="UniProtKB-EC"/>
</dbReference>
<evidence type="ECO:0000313" key="11">
    <source>
        <dbReference type="Proteomes" id="UP000192656"/>
    </source>
</evidence>
<dbReference type="SUPFAM" id="SSF54637">
    <property type="entry name" value="Thioesterase/thiol ester dehydrase-isomerase"/>
    <property type="match status" value="1"/>
</dbReference>
<comment type="catalytic activity">
    <reaction evidence="9">
        <text>a (3R)-hydroxyacyl-[ACP] = a (2E)-enoyl-[ACP] + H2O</text>
        <dbReference type="Rhea" id="RHEA:13097"/>
        <dbReference type="Rhea" id="RHEA-COMP:9925"/>
        <dbReference type="Rhea" id="RHEA-COMP:9945"/>
        <dbReference type="ChEBI" id="CHEBI:15377"/>
        <dbReference type="ChEBI" id="CHEBI:78784"/>
        <dbReference type="ChEBI" id="CHEBI:78827"/>
        <dbReference type="EC" id="4.2.1.59"/>
    </reaction>
</comment>
<evidence type="ECO:0000256" key="6">
    <source>
        <dbReference type="ARBA" id="ARBA00023098"/>
    </source>
</evidence>
<evidence type="ECO:0000256" key="3">
    <source>
        <dbReference type="ARBA" id="ARBA00022490"/>
    </source>
</evidence>
<feature type="active site" evidence="9">
    <location>
        <position position="57"/>
    </location>
</feature>
<evidence type="ECO:0000256" key="4">
    <source>
        <dbReference type="ARBA" id="ARBA00022516"/>
    </source>
</evidence>
<reference evidence="10 11" key="1">
    <citation type="submission" date="2017-04" db="EMBL/GenBank/DDBJ databases">
        <authorList>
            <person name="Afonso C.L."/>
            <person name="Miller P.J."/>
            <person name="Scott M.A."/>
            <person name="Spackman E."/>
            <person name="Goraichik I."/>
            <person name="Dimitrov K.M."/>
            <person name="Suarez D.L."/>
            <person name="Swayne D.E."/>
        </authorList>
    </citation>
    <scope>NUCLEOTIDE SEQUENCE [LARGE SCALE GENOMIC DNA]</scope>
    <source>
        <strain evidence="10 11">CGMCC 1.10972</strain>
    </source>
</reference>
<dbReference type="AlphaFoldDB" id="A0A1W1YKX8"/>
<keyword evidence="4 9" id="KW-0444">Lipid biosynthesis</keyword>
<dbReference type="FunFam" id="3.10.129.10:FF:000001">
    <property type="entry name" value="3-hydroxyacyl-[acyl-carrier-protein] dehydratase FabZ"/>
    <property type="match status" value="1"/>
</dbReference>
<comment type="function">
    <text evidence="8 9">Involved in unsaturated fatty acids biosynthesis. Catalyzes the dehydration of short chain beta-hydroxyacyl-ACPs and long chain saturated and unsaturated beta-hydroxyacyl-ACPs.</text>
</comment>
<evidence type="ECO:0000256" key="1">
    <source>
        <dbReference type="ARBA" id="ARBA00004496"/>
    </source>
</evidence>
<dbReference type="GO" id="GO:0005737">
    <property type="term" value="C:cytoplasm"/>
    <property type="evidence" value="ECO:0007669"/>
    <property type="project" value="UniProtKB-SubCell"/>
</dbReference>
<dbReference type="PANTHER" id="PTHR30272:SF1">
    <property type="entry name" value="3-HYDROXYACYL-[ACYL-CARRIER-PROTEIN] DEHYDRATASE"/>
    <property type="match status" value="1"/>
</dbReference>
<evidence type="ECO:0000256" key="9">
    <source>
        <dbReference type="HAMAP-Rule" id="MF_00406"/>
    </source>
</evidence>
<dbReference type="HAMAP" id="MF_00406">
    <property type="entry name" value="FabZ"/>
    <property type="match status" value="1"/>
</dbReference>
<keyword evidence="7 9" id="KW-0456">Lyase</keyword>
<dbReference type="InterPro" id="IPR010084">
    <property type="entry name" value="FabZ"/>
</dbReference>
<dbReference type="Proteomes" id="UP000192656">
    <property type="component" value="Unassembled WGS sequence"/>
</dbReference>
<dbReference type="GO" id="GO:0016020">
    <property type="term" value="C:membrane"/>
    <property type="evidence" value="ECO:0007669"/>
    <property type="project" value="GOC"/>
</dbReference>
<accession>A0A1W1YKX8</accession>
<keyword evidence="11" id="KW-1185">Reference proteome</keyword>
<keyword evidence="6 9" id="KW-0443">Lipid metabolism</keyword>
<evidence type="ECO:0000256" key="2">
    <source>
        <dbReference type="ARBA" id="ARBA00009174"/>
    </source>
</evidence>
<keyword evidence="5 9" id="KW-0441">Lipid A biosynthesis</keyword>
<dbReference type="Gene3D" id="3.10.129.10">
    <property type="entry name" value="Hotdog Thioesterase"/>
    <property type="match status" value="1"/>
</dbReference>
<proteinExistence type="inferred from homology"/>
<evidence type="ECO:0000313" key="10">
    <source>
        <dbReference type="EMBL" id="SMC36799.1"/>
    </source>
</evidence>
<keyword evidence="3 9" id="KW-0963">Cytoplasm</keyword>
<sequence>MSEEPKALESADIFKILKLLPHRYPFLMVDRIIDIDGDVSAIGVKNVTANEPHFQGHFPDNPVMPGVLIIEGMAQTAGAICTLSRGGETPALVYFMTIDNAKFRKPVLPGDMLEYHVKQSKKRGNIWKFDCLAIVAGTKVAEATVSAMLVAADGAQ</sequence>
<evidence type="ECO:0000256" key="8">
    <source>
        <dbReference type="ARBA" id="ARBA00025049"/>
    </source>
</evidence>
<dbReference type="InterPro" id="IPR029069">
    <property type="entry name" value="HotDog_dom_sf"/>
</dbReference>
<dbReference type="InterPro" id="IPR013114">
    <property type="entry name" value="FabA_FabZ"/>
</dbReference>
<dbReference type="NCBIfam" id="NF000582">
    <property type="entry name" value="PRK00006.1"/>
    <property type="match status" value="1"/>
</dbReference>
<name>A0A1W1YKX8_9HYPH</name>
<dbReference type="CDD" id="cd01288">
    <property type="entry name" value="FabZ"/>
    <property type="match status" value="1"/>
</dbReference>
<comment type="similarity">
    <text evidence="2 9">Belongs to the thioester dehydratase family. FabZ subfamily.</text>
</comment>
<dbReference type="NCBIfam" id="TIGR01750">
    <property type="entry name" value="fabZ"/>
    <property type="match status" value="1"/>
</dbReference>
<evidence type="ECO:0000256" key="7">
    <source>
        <dbReference type="ARBA" id="ARBA00023239"/>
    </source>
</evidence>
<dbReference type="RefSeq" id="WP_084408293.1">
    <property type="nucleotide sequence ID" value="NZ_FWXR01000001.1"/>
</dbReference>
<dbReference type="EC" id="4.2.1.59" evidence="9"/>